<dbReference type="AlphaFoldDB" id="A0A4T1ZVR2"/>
<protein>
    <submittedName>
        <fullName evidence="3">DUF748 domain-containing protein</fullName>
    </submittedName>
</protein>
<evidence type="ECO:0000313" key="4">
    <source>
        <dbReference type="Proteomes" id="UP000307541"/>
    </source>
</evidence>
<comment type="caution">
    <text evidence="3">The sequence shown here is derived from an EMBL/GenBank/DDBJ whole genome shotgun (WGS) entry which is preliminary data.</text>
</comment>
<evidence type="ECO:0000256" key="1">
    <source>
        <dbReference type="SAM" id="MobiDB-lite"/>
    </source>
</evidence>
<dbReference type="Proteomes" id="UP000307541">
    <property type="component" value="Unassembled WGS sequence"/>
</dbReference>
<evidence type="ECO:0000256" key="2">
    <source>
        <dbReference type="SAM" id="Phobius"/>
    </source>
</evidence>
<sequence length="997" mass="109112">MLKGIKRAASAIAITVALYSLLGFLILPGIGLRIANQQLAQYAEVPATLQRLQFNPFSLELSLWGLQIGEAEQQQIAFERLYANLQLDSLWTGMLHLADIELDKPHSEVLFGKDGRLNLTQLFNVPASTQPEVEEPAGEPFPLRISRIKLSGGNVHFQDLRPSQPINFIYDDLNFELLNLSTLPDDNADMTLVATGPKGGRIDWSGRISLVPISSSGSLKVTDGKLKGVWPYVRDALPLVLEDGIINLSSDYSLNLAKNTELLLSNTQLSVSNFAIKSPANKPLLRLESLDISETSVDLAKQQVLVGKIRSQKLETWAAREADGQLDWQKLLASQPAKPAPTPTSNEGGAGSTAAPETAPVKSSSEPTTAEQSAELQTATAGQPQKPSKPWQVILRDVQLRDYQVHLADRAGGAEVKIDLAPLNLDLSDFDSLGTSPFGLKLDTGVNKTGQIKADGQVQLTPTTAKLQVATRDIDLRLAQTYLSPFVRLELRSGKLGSDLAVDLQSVEPLAFSIGGQAEINQLHTLDTLKNRDFLKWQQVVVDGLDYQHGKGLVIDQVKLQQPYVRFIINEDLSTNINDLMVPQPASAETSKASAEKSLPIRIGGVSIKDGSANFADFSLRPNFATAIGQLNGQIGTLDNQSPKAASVDIKGKIDKYAPVSIKGQLTPFDPMNSLDITTRFKNVELTTLTPYSGKFAGFRIRKGRLNLDLHYQIEKGNLNAENKLLLEDLQLGEKVDSKDAMDLPIRLAVALLKDTQGNIEIQLPVQGNLNSPQFSVMPIVWQTLRNLVLRAAQAPFKFIGGLVSGGNVDLSTVRFTAGKVELDADAQKALDTLASALKERPTLRLEIEGMGAESSDGPPLAAARLESEYQKTWYKMLQRRGDDVPAEASDLVVDEDDKRVLLEGIYRTRLKQQPPAEWAELNDEERSVKMRESVLQSWAQSKLLLRQLAQVRAAEIKSYLVERGGLSDERIYLLDVNITQADADGRVATTLHLGSE</sequence>
<dbReference type="PANTHER" id="PTHR30441">
    <property type="entry name" value="DUF748 DOMAIN-CONTAINING PROTEIN"/>
    <property type="match status" value="1"/>
</dbReference>
<dbReference type="PANTHER" id="PTHR30441:SF8">
    <property type="entry name" value="DUF748 DOMAIN-CONTAINING PROTEIN"/>
    <property type="match status" value="1"/>
</dbReference>
<gene>
    <name evidence="3" type="ORF">D8779_14625</name>
</gene>
<accession>A0A4T1ZVR2</accession>
<feature type="region of interest" description="Disordered" evidence="1">
    <location>
        <begin position="335"/>
        <end position="390"/>
    </location>
</feature>
<dbReference type="GO" id="GO:0005886">
    <property type="term" value="C:plasma membrane"/>
    <property type="evidence" value="ECO:0007669"/>
    <property type="project" value="TreeGrafter"/>
</dbReference>
<keyword evidence="2" id="KW-0472">Membrane</keyword>
<evidence type="ECO:0000313" key="3">
    <source>
        <dbReference type="EMBL" id="TIH07398.1"/>
    </source>
</evidence>
<keyword evidence="4" id="KW-1185">Reference proteome</keyword>
<keyword evidence="2" id="KW-0812">Transmembrane</keyword>
<feature type="compositionally biased region" description="Polar residues" evidence="1">
    <location>
        <begin position="361"/>
        <end position="386"/>
    </location>
</feature>
<dbReference type="Gene3D" id="3.30.1330.60">
    <property type="entry name" value="OmpA-like domain"/>
    <property type="match status" value="1"/>
</dbReference>
<dbReference type="InterPro" id="IPR052894">
    <property type="entry name" value="AsmA-related"/>
</dbReference>
<keyword evidence="2" id="KW-1133">Transmembrane helix</keyword>
<dbReference type="RefSeq" id="WP_136665228.1">
    <property type="nucleotide sequence ID" value="NZ_RFLV01000003.1"/>
</dbReference>
<proteinExistence type="predicted"/>
<name>A0A4T1ZVR2_9PSED</name>
<dbReference type="GO" id="GO:0090313">
    <property type="term" value="P:regulation of protein targeting to membrane"/>
    <property type="evidence" value="ECO:0007669"/>
    <property type="project" value="TreeGrafter"/>
</dbReference>
<dbReference type="InterPro" id="IPR036737">
    <property type="entry name" value="OmpA-like_sf"/>
</dbReference>
<dbReference type="InterPro" id="IPR008023">
    <property type="entry name" value="DUF748"/>
</dbReference>
<reference evidence="3 4" key="1">
    <citation type="submission" date="2018-10" db="EMBL/GenBank/DDBJ databases">
        <title>Pseudomonas leptonychotis sp. nov., isolated from Weddell seals in Antarctica.</title>
        <authorList>
            <person name="Novakova D."/>
            <person name="Svec P."/>
            <person name="Kralova S."/>
            <person name="Kristofova L."/>
            <person name="Zeman M."/>
            <person name="Pantucek R."/>
            <person name="Maslanova I."/>
            <person name="Sedlacek I."/>
        </authorList>
    </citation>
    <scope>NUCLEOTIDE SEQUENCE [LARGE SCALE GENOMIC DNA]</scope>
    <source>
        <strain evidence="3 4">CCM 8849</strain>
    </source>
</reference>
<dbReference type="EMBL" id="RFLV01000003">
    <property type="protein sequence ID" value="TIH07398.1"/>
    <property type="molecule type" value="Genomic_DNA"/>
</dbReference>
<dbReference type="OrthoDB" id="9757969at2"/>
<dbReference type="Pfam" id="PF05359">
    <property type="entry name" value="DUF748"/>
    <property type="match status" value="2"/>
</dbReference>
<feature type="transmembrane region" description="Helical" evidence="2">
    <location>
        <begin position="12"/>
        <end position="32"/>
    </location>
</feature>
<organism evidence="3 4">
    <name type="scientific">Pseudomonas leptonychotis</name>
    <dbReference type="NCBI Taxonomy" id="2448482"/>
    <lineage>
        <taxon>Bacteria</taxon>
        <taxon>Pseudomonadati</taxon>
        <taxon>Pseudomonadota</taxon>
        <taxon>Gammaproteobacteria</taxon>
        <taxon>Pseudomonadales</taxon>
        <taxon>Pseudomonadaceae</taxon>
        <taxon>Pseudomonas</taxon>
    </lineage>
</organism>